<name>A0A450ZAN9_9GAMM</name>
<sequence length="51" mass="5719">MSRLLDKPGHNVRGALDIEDIFLNIPCSDDLPKSISLGNRHSLLLLQQHKV</sequence>
<proteinExistence type="predicted"/>
<protein>
    <submittedName>
        <fullName evidence="1">Uncharacterized protein</fullName>
    </submittedName>
</protein>
<reference evidence="1" key="1">
    <citation type="submission" date="2019-02" db="EMBL/GenBank/DDBJ databases">
        <authorList>
            <person name="Gruber-Vodicka R. H."/>
            <person name="Seah K. B. B."/>
        </authorList>
    </citation>
    <scope>NUCLEOTIDE SEQUENCE</scope>
    <source>
        <strain evidence="1">BECK_S1320</strain>
    </source>
</reference>
<evidence type="ECO:0000313" key="1">
    <source>
        <dbReference type="EMBL" id="VFK50857.1"/>
    </source>
</evidence>
<gene>
    <name evidence="1" type="ORF">BECKSD772E_GA0070983_14631</name>
</gene>
<accession>A0A450ZAN9</accession>
<organism evidence="1">
    <name type="scientific">Candidatus Kentrum sp. SD</name>
    <dbReference type="NCBI Taxonomy" id="2126332"/>
    <lineage>
        <taxon>Bacteria</taxon>
        <taxon>Pseudomonadati</taxon>
        <taxon>Pseudomonadota</taxon>
        <taxon>Gammaproteobacteria</taxon>
        <taxon>Candidatus Kentrum</taxon>
    </lineage>
</organism>
<dbReference type="AlphaFoldDB" id="A0A450ZAN9"/>
<dbReference type="EMBL" id="CAADFU010000463">
    <property type="protein sequence ID" value="VFK50857.1"/>
    <property type="molecule type" value="Genomic_DNA"/>
</dbReference>